<evidence type="ECO:0000313" key="2">
    <source>
        <dbReference type="Proteomes" id="UP000199682"/>
    </source>
</evidence>
<proteinExistence type="predicted"/>
<evidence type="ECO:0000313" key="1">
    <source>
        <dbReference type="EMBL" id="SDM43175.1"/>
    </source>
</evidence>
<dbReference type="EMBL" id="FNET01000021">
    <property type="protein sequence ID" value="SDM43175.1"/>
    <property type="molecule type" value="Genomic_DNA"/>
</dbReference>
<organism evidence="1 2">
    <name type="scientific">Lentzea albidocapillata subsp. violacea</name>
    <dbReference type="NCBI Taxonomy" id="128104"/>
    <lineage>
        <taxon>Bacteria</taxon>
        <taxon>Bacillati</taxon>
        <taxon>Actinomycetota</taxon>
        <taxon>Actinomycetes</taxon>
        <taxon>Pseudonocardiales</taxon>
        <taxon>Pseudonocardiaceae</taxon>
        <taxon>Lentzea</taxon>
    </lineage>
</organism>
<name>A0A1G9T7W2_9PSEU</name>
<dbReference type="Proteomes" id="UP000199682">
    <property type="component" value="Unassembled WGS sequence"/>
</dbReference>
<protein>
    <submittedName>
        <fullName evidence="1">Uncharacterized protein</fullName>
    </submittedName>
</protein>
<reference evidence="2" key="1">
    <citation type="submission" date="2016-10" db="EMBL/GenBank/DDBJ databases">
        <authorList>
            <person name="Varghese N."/>
            <person name="Submissions S."/>
        </authorList>
    </citation>
    <scope>NUCLEOTIDE SEQUENCE [LARGE SCALE GENOMIC DNA]</scope>
    <source>
        <strain evidence="2">DSM 44796</strain>
    </source>
</reference>
<dbReference type="InterPro" id="IPR036170">
    <property type="entry name" value="YezG-like_sf"/>
</dbReference>
<accession>A0A1G9T7W2</accession>
<dbReference type="AlphaFoldDB" id="A0A1G9T7W2"/>
<dbReference type="RefSeq" id="WP_090012435.1">
    <property type="nucleotide sequence ID" value="NZ_FNET01000021.1"/>
</dbReference>
<gene>
    <name evidence="1" type="ORF">SAMN04488074_12188</name>
</gene>
<dbReference type="SUPFAM" id="SSF160424">
    <property type="entry name" value="BH3703-like"/>
    <property type="match status" value="1"/>
</dbReference>
<sequence>MTDPKEEPDAMTGWPTLDPAGQKEVLDQLTLMLLDALPEDWQRVQIEYRVVGRHSDGRVGVVRADGVMRDWDPPLETWHRFQDLRRGMYAEGEGTWFGAQYKLDRPDTFNIKFNWDARPDFSSWPAPDQFELEQSRFPRVESHQPDWYRDGLAQASS</sequence>